<dbReference type="Gene3D" id="2.60.210.10">
    <property type="entry name" value="Apoptosis, Tumor Necrosis Factor Receptor Associated Protein 2, Chain A"/>
    <property type="match status" value="1"/>
</dbReference>
<dbReference type="InterPro" id="IPR011333">
    <property type="entry name" value="SKP1/BTB/POZ_sf"/>
</dbReference>
<dbReference type="CDD" id="cd00121">
    <property type="entry name" value="MATH"/>
    <property type="match status" value="1"/>
</dbReference>
<dbReference type="Proteomes" id="UP000887578">
    <property type="component" value="Unplaced"/>
</dbReference>
<protein>
    <submittedName>
        <fullName evidence="4">BTB domain-containing protein</fullName>
    </submittedName>
</protein>
<reference evidence="4" key="1">
    <citation type="submission" date="2022-11" db="UniProtKB">
        <authorList>
            <consortium name="WormBaseParasite"/>
        </authorList>
    </citation>
    <scope>IDENTIFICATION</scope>
</reference>
<sequence length="259" mass="30269">MKSNSSKNIQCPFTLQWPIPRSHLKDEPGKAIYSRAFIASNIPSVKYYFAIFPNGFSLRNREQTYLSLYLEYHENIKAEAKFKISIETANYQCEENHVSEKCLRWGKMCFTTEELFDSEKRFIVNGEMTIKIEGVLTIEKEEILKPWKSGNFDDSLCLTLWNQTESKDFAISVKGQEITAHKWVLALRSPVFEKMFESGMKEAKENKVEIPDFSFNIVESAIKRCYHQNLANESTSLETKMDMLQFFEKYDIQLLNEIL</sequence>
<dbReference type="PANTHER" id="PTHR24413">
    <property type="entry name" value="SPECKLE-TYPE POZ PROTEIN"/>
    <property type="match status" value="1"/>
</dbReference>
<dbReference type="SUPFAM" id="SSF54695">
    <property type="entry name" value="POZ domain"/>
    <property type="match status" value="1"/>
</dbReference>
<name>A0A914Q6M8_9BILA</name>
<feature type="domain" description="BTB" evidence="1">
    <location>
        <begin position="167"/>
        <end position="234"/>
    </location>
</feature>
<dbReference type="Pfam" id="PF00651">
    <property type="entry name" value="BTB"/>
    <property type="match status" value="1"/>
</dbReference>
<proteinExistence type="predicted"/>
<dbReference type="CDD" id="cd18186">
    <property type="entry name" value="BTB_POZ_ZBTB_KLHL-like"/>
    <property type="match status" value="1"/>
</dbReference>
<keyword evidence="3" id="KW-1185">Reference proteome</keyword>
<dbReference type="SUPFAM" id="SSF49599">
    <property type="entry name" value="TRAF domain-like"/>
    <property type="match status" value="1"/>
</dbReference>
<dbReference type="InterPro" id="IPR008974">
    <property type="entry name" value="TRAF-like"/>
</dbReference>
<accession>A0A914Q6M8</accession>
<dbReference type="PROSITE" id="PS50097">
    <property type="entry name" value="BTB"/>
    <property type="match status" value="1"/>
</dbReference>
<feature type="domain" description="MATH" evidence="2">
    <location>
        <begin position="12"/>
        <end position="134"/>
    </location>
</feature>
<dbReference type="SMART" id="SM00225">
    <property type="entry name" value="BTB"/>
    <property type="match status" value="1"/>
</dbReference>
<evidence type="ECO:0000259" key="1">
    <source>
        <dbReference type="PROSITE" id="PS50097"/>
    </source>
</evidence>
<dbReference type="PROSITE" id="PS50144">
    <property type="entry name" value="MATH"/>
    <property type="match status" value="1"/>
</dbReference>
<dbReference type="Gene3D" id="3.30.710.10">
    <property type="entry name" value="Potassium Channel Kv1.1, Chain A"/>
    <property type="match status" value="1"/>
</dbReference>
<evidence type="ECO:0000259" key="2">
    <source>
        <dbReference type="PROSITE" id="PS50144"/>
    </source>
</evidence>
<dbReference type="GO" id="GO:0030163">
    <property type="term" value="P:protein catabolic process"/>
    <property type="evidence" value="ECO:0007669"/>
    <property type="project" value="UniProtKB-ARBA"/>
</dbReference>
<dbReference type="InterPro" id="IPR000210">
    <property type="entry name" value="BTB/POZ_dom"/>
</dbReference>
<dbReference type="InterPro" id="IPR002083">
    <property type="entry name" value="MATH/TRAF_dom"/>
</dbReference>
<dbReference type="AlphaFoldDB" id="A0A914Q6M8"/>
<dbReference type="WBParaSite" id="PDA_v2.g22787.t1">
    <property type="protein sequence ID" value="PDA_v2.g22787.t1"/>
    <property type="gene ID" value="PDA_v2.g22787"/>
</dbReference>
<evidence type="ECO:0000313" key="3">
    <source>
        <dbReference type="Proteomes" id="UP000887578"/>
    </source>
</evidence>
<organism evidence="3 4">
    <name type="scientific">Panagrolaimus davidi</name>
    <dbReference type="NCBI Taxonomy" id="227884"/>
    <lineage>
        <taxon>Eukaryota</taxon>
        <taxon>Metazoa</taxon>
        <taxon>Ecdysozoa</taxon>
        <taxon>Nematoda</taxon>
        <taxon>Chromadorea</taxon>
        <taxon>Rhabditida</taxon>
        <taxon>Tylenchina</taxon>
        <taxon>Panagrolaimomorpha</taxon>
        <taxon>Panagrolaimoidea</taxon>
        <taxon>Panagrolaimidae</taxon>
        <taxon>Panagrolaimus</taxon>
    </lineage>
</organism>
<evidence type="ECO:0000313" key="4">
    <source>
        <dbReference type="WBParaSite" id="PDA_v2.g22787.t1"/>
    </source>
</evidence>